<dbReference type="AlphaFoldDB" id="A0A0D7A5Y7"/>
<keyword evidence="3" id="KW-1185">Reference proteome</keyword>
<evidence type="ECO:0000313" key="3">
    <source>
        <dbReference type="Proteomes" id="UP000054144"/>
    </source>
</evidence>
<keyword evidence="1" id="KW-0175">Coiled coil</keyword>
<proteinExistence type="predicted"/>
<evidence type="ECO:0000256" key="1">
    <source>
        <dbReference type="SAM" id="Coils"/>
    </source>
</evidence>
<reference evidence="2 3" key="1">
    <citation type="journal article" date="2015" name="Fungal Genet. Biol.">
        <title>Evolution of novel wood decay mechanisms in Agaricales revealed by the genome sequences of Fistulina hepatica and Cylindrobasidium torrendii.</title>
        <authorList>
            <person name="Floudas D."/>
            <person name="Held B.W."/>
            <person name="Riley R."/>
            <person name="Nagy L.G."/>
            <person name="Koehler G."/>
            <person name="Ransdell A.S."/>
            <person name="Younus H."/>
            <person name="Chow J."/>
            <person name="Chiniquy J."/>
            <person name="Lipzen A."/>
            <person name="Tritt A."/>
            <person name="Sun H."/>
            <person name="Haridas S."/>
            <person name="LaButti K."/>
            <person name="Ohm R.A."/>
            <person name="Kues U."/>
            <person name="Blanchette R.A."/>
            <person name="Grigoriev I.V."/>
            <person name="Minto R.E."/>
            <person name="Hibbett D.S."/>
        </authorList>
    </citation>
    <scope>NUCLEOTIDE SEQUENCE [LARGE SCALE GENOMIC DNA]</scope>
    <source>
        <strain evidence="2 3">ATCC 64428</strain>
    </source>
</reference>
<dbReference type="EMBL" id="KN882043">
    <property type="protein sequence ID" value="KIY46150.1"/>
    <property type="molecule type" value="Genomic_DNA"/>
</dbReference>
<evidence type="ECO:0000313" key="2">
    <source>
        <dbReference type="EMBL" id="KIY46150.1"/>
    </source>
</evidence>
<organism evidence="2 3">
    <name type="scientific">Fistulina hepatica ATCC 64428</name>
    <dbReference type="NCBI Taxonomy" id="1128425"/>
    <lineage>
        <taxon>Eukaryota</taxon>
        <taxon>Fungi</taxon>
        <taxon>Dikarya</taxon>
        <taxon>Basidiomycota</taxon>
        <taxon>Agaricomycotina</taxon>
        <taxon>Agaricomycetes</taxon>
        <taxon>Agaricomycetidae</taxon>
        <taxon>Agaricales</taxon>
        <taxon>Fistulinaceae</taxon>
        <taxon>Fistulina</taxon>
    </lineage>
</organism>
<feature type="coiled-coil region" evidence="1">
    <location>
        <begin position="114"/>
        <end position="141"/>
    </location>
</feature>
<name>A0A0D7A5Y7_9AGAR</name>
<gene>
    <name evidence="2" type="ORF">FISHEDRAFT_60623</name>
</gene>
<feature type="coiled-coil region" evidence="1">
    <location>
        <begin position="47"/>
        <end position="88"/>
    </location>
</feature>
<sequence length="149" mass="16968">MSNTNSLFDYPARAMNTITSLARGHRNDSAIARSEITARTTAALTDILDLKRKLERARKRDDITEEKLADLLLELQSLQDRVSNMQLEEQELLVSDADNVVRVSLANTSRRWRNAELASQAETLEEEVRKMRAKIAVSDRRLDGIMIEL</sequence>
<protein>
    <submittedName>
        <fullName evidence="2">Uncharacterized protein</fullName>
    </submittedName>
</protein>
<dbReference type="Proteomes" id="UP000054144">
    <property type="component" value="Unassembled WGS sequence"/>
</dbReference>
<accession>A0A0D7A5Y7</accession>